<dbReference type="Pfam" id="PF00931">
    <property type="entry name" value="NB-ARC"/>
    <property type="match status" value="1"/>
</dbReference>
<name>A0A0K9P296_ZOSMR</name>
<dbReference type="PRINTS" id="PR00364">
    <property type="entry name" value="DISEASERSIST"/>
</dbReference>
<dbReference type="OMA" id="DENICCQ"/>
<keyword evidence="5" id="KW-1185">Reference proteome</keyword>
<keyword evidence="2" id="KW-0611">Plant defense</keyword>
<evidence type="ECO:0000313" key="5">
    <source>
        <dbReference type="Proteomes" id="UP000036987"/>
    </source>
</evidence>
<comment type="similarity">
    <text evidence="1">Belongs to the disease resistance NB-LRR family.</text>
</comment>
<comment type="caution">
    <text evidence="4">The sequence shown here is derived from an EMBL/GenBank/DDBJ whole genome shotgun (WGS) entry which is preliminary data.</text>
</comment>
<sequence length="509" mass="59203">MAFVPEIDFSSSFQYRVIRPSTFSFSPDSRLYFPPFRFHIADFRNFNKHYRNSIRKWLLSRPWCGASTHRLSIVDSIEDTKNSVYAALKNKRVIGLWGMGGVGKTTLMQKINNEMVQRGNIIVIWVTVSHNDIKTIQNNIARRLCSTKQLEEFKTKDEIHVRAGIISNHLKKFKSVIIFDDVWKFLNFTQIGIDINDENICCQIILTSRDQAICQGLGAEQIKIKCAGLPLAISVVAQTLRGETLESMWNSCLNFLNEDCPQKVPIEIVENVYRLLQFSYECLENNLKMGFLLCSLFFQGQEIQLRDFICYDIGPDKYVRQDRGQKSLNTYRDIFINLKRKGLLQDVVEETEDEKENSARMHDIIRDVAIYIAQSEFEGFFKIEKIIKWTSSIQNLNSTDRLQNINNEVQFLSFNGNDILESIHPDFFEEMANLLFLDLRGTSISTKEIIETCLYQLAKLRVLMFNTLHRNTTDITVDITKFFFLQHLSVLCLQNVYISELNQEFIKTK</sequence>
<dbReference type="InterPro" id="IPR027417">
    <property type="entry name" value="P-loop_NTPase"/>
</dbReference>
<proteinExistence type="inferred from homology"/>
<dbReference type="InterPro" id="IPR050905">
    <property type="entry name" value="Plant_NBS-LRR"/>
</dbReference>
<accession>A0A0K9P296</accession>
<gene>
    <name evidence="4" type="ORF">ZOSMA_46G00470</name>
</gene>
<dbReference type="InterPro" id="IPR036388">
    <property type="entry name" value="WH-like_DNA-bd_sf"/>
</dbReference>
<dbReference type="GO" id="GO:0006952">
    <property type="term" value="P:defense response"/>
    <property type="evidence" value="ECO:0007669"/>
    <property type="project" value="UniProtKB-KW"/>
</dbReference>
<dbReference type="PANTHER" id="PTHR33463">
    <property type="entry name" value="NB-ARC DOMAIN-CONTAINING PROTEIN-RELATED"/>
    <property type="match status" value="1"/>
</dbReference>
<dbReference type="AlphaFoldDB" id="A0A0K9P296"/>
<dbReference type="EMBL" id="LFYR01001368">
    <property type="protein sequence ID" value="KMZ62372.1"/>
    <property type="molecule type" value="Genomic_DNA"/>
</dbReference>
<evidence type="ECO:0000256" key="1">
    <source>
        <dbReference type="ARBA" id="ARBA00008894"/>
    </source>
</evidence>
<dbReference type="FunFam" id="3.40.50.300:FF:001091">
    <property type="entry name" value="Probable disease resistance protein At1g61300"/>
    <property type="match status" value="1"/>
</dbReference>
<dbReference type="OrthoDB" id="1898799at2759"/>
<reference evidence="5" key="1">
    <citation type="journal article" date="2016" name="Nature">
        <title>The genome of the seagrass Zostera marina reveals angiosperm adaptation to the sea.</title>
        <authorList>
            <person name="Olsen J.L."/>
            <person name="Rouze P."/>
            <person name="Verhelst B."/>
            <person name="Lin Y.-C."/>
            <person name="Bayer T."/>
            <person name="Collen J."/>
            <person name="Dattolo E."/>
            <person name="De Paoli E."/>
            <person name="Dittami S."/>
            <person name="Maumus F."/>
            <person name="Michel G."/>
            <person name="Kersting A."/>
            <person name="Lauritano C."/>
            <person name="Lohaus R."/>
            <person name="Toepel M."/>
            <person name="Tonon T."/>
            <person name="Vanneste K."/>
            <person name="Amirebrahimi M."/>
            <person name="Brakel J."/>
            <person name="Bostroem C."/>
            <person name="Chovatia M."/>
            <person name="Grimwood J."/>
            <person name="Jenkins J.W."/>
            <person name="Jueterbock A."/>
            <person name="Mraz A."/>
            <person name="Stam W.T."/>
            <person name="Tice H."/>
            <person name="Bornberg-Bauer E."/>
            <person name="Green P.J."/>
            <person name="Pearson G.A."/>
            <person name="Procaccini G."/>
            <person name="Duarte C.M."/>
            <person name="Schmutz J."/>
            <person name="Reusch T.B.H."/>
            <person name="Van de Peer Y."/>
        </authorList>
    </citation>
    <scope>NUCLEOTIDE SEQUENCE [LARGE SCALE GENOMIC DNA]</scope>
    <source>
        <strain evidence="5">cv. Finnish</strain>
    </source>
</reference>
<dbReference type="Gene3D" id="3.40.50.300">
    <property type="entry name" value="P-loop containing nucleotide triphosphate hydrolases"/>
    <property type="match status" value="1"/>
</dbReference>
<evidence type="ECO:0000313" key="4">
    <source>
        <dbReference type="EMBL" id="KMZ62372.1"/>
    </source>
</evidence>
<dbReference type="InterPro" id="IPR032675">
    <property type="entry name" value="LRR_dom_sf"/>
</dbReference>
<dbReference type="SUPFAM" id="SSF52058">
    <property type="entry name" value="L domain-like"/>
    <property type="match status" value="1"/>
</dbReference>
<dbReference type="SUPFAM" id="SSF52540">
    <property type="entry name" value="P-loop containing nucleoside triphosphate hydrolases"/>
    <property type="match status" value="1"/>
</dbReference>
<evidence type="ECO:0000256" key="2">
    <source>
        <dbReference type="ARBA" id="ARBA00022821"/>
    </source>
</evidence>
<dbReference type="PANTHER" id="PTHR33463:SF152">
    <property type="entry name" value="NB-ARC DOMAIN-CONTAINING DISEASE RESISTANCE PROTEIN"/>
    <property type="match status" value="1"/>
</dbReference>
<dbReference type="Gene3D" id="3.80.10.10">
    <property type="entry name" value="Ribonuclease Inhibitor"/>
    <property type="match status" value="1"/>
</dbReference>
<dbReference type="Proteomes" id="UP000036987">
    <property type="component" value="Unassembled WGS sequence"/>
</dbReference>
<organism evidence="4 5">
    <name type="scientific">Zostera marina</name>
    <name type="common">Eelgrass</name>
    <dbReference type="NCBI Taxonomy" id="29655"/>
    <lineage>
        <taxon>Eukaryota</taxon>
        <taxon>Viridiplantae</taxon>
        <taxon>Streptophyta</taxon>
        <taxon>Embryophyta</taxon>
        <taxon>Tracheophyta</taxon>
        <taxon>Spermatophyta</taxon>
        <taxon>Magnoliopsida</taxon>
        <taxon>Liliopsida</taxon>
        <taxon>Zosteraceae</taxon>
        <taxon>Zostera</taxon>
    </lineage>
</organism>
<dbReference type="Gene3D" id="1.10.10.10">
    <property type="entry name" value="Winged helix-like DNA-binding domain superfamily/Winged helix DNA-binding domain"/>
    <property type="match status" value="1"/>
</dbReference>
<dbReference type="InterPro" id="IPR002182">
    <property type="entry name" value="NB-ARC"/>
</dbReference>
<feature type="domain" description="NB-ARC" evidence="3">
    <location>
        <begin position="79"/>
        <end position="224"/>
    </location>
</feature>
<dbReference type="GO" id="GO:0043531">
    <property type="term" value="F:ADP binding"/>
    <property type="evidence" value="ECO:0007669"/>
    <property type="project" value="InterPro"/>
</dbReference>
<evidence type="ECO:0000259" key="3">
    <source>
        <dbReference type="Pfam" id="PF00931"/>
    </source>
</evidence>
<dbReference type="STRING" id="29655.A0A0K9P296"/>
<protein>
    <submittedName>
        <fullName evidence="4">NB-ARC domain-containing disease resistance protein</fullName>
    </submittedName>
</protein>